<proteinExistence type="predicted"/>
<accession>A0A9P7F268</accession>
<sequence length="209" mass="22778">MGPSRLPDPIWAHTHCLVTRPRPMVCMAAGPGPASVLRIQGRAHAWHWTSDGPISKGDITAQAHPWPLQHLQGPPLYLEFMDGPMLFSVHYMGPCGRRKALSGPTRGSVDICCGLPVPCANRGEAYHMCYMVGGPVRSHRDAFPWPNRITHVTVVGPPAHIPQKDGPIQAIGCREGRLHPDIHHLGPPTLNVEEHGPAHPLGYQSQAHP</sequence>
<dbReference type="GeneID" id="64696144"/>
<comment type="caution">
    <text evidence="2">The sequence shown here is derived from an EMBL/GenBank/DDBJ whole genome shotgun (WGS) entry which is preliminary data.</text>
</comment>
<evidence type="ECO:0000313" key="2">
    <source>
        <dbReference type="EMBL" id="KAG2103718.1"/>
    </source>
</evidence>
<gene>
    <name evidence="2" type="ORF">F5147DRAFT_654630</name>
</gene>
<dbReference type="AlphaFoldDB" id="A0A9P7F268"/>
<organism evidence="2 3">
    <name type="scientific">Suillus discolor</name>
    <dbReference type="NCBI Taxonomy" id="1912936"/>
    <lineage>
        <taxon>Eukaryota</taxon>
        <taxon>Fungi</taxon>
        <taxon>Dikarya</taxon>
        <taxon>Basidiomycota</taxon>
        <taxon>Agaricomycotina</taxon>
        <taxon>Agaricomycetes</taxon>
        <taxon>Agaricomycetidae</taxon>
        <taxon>Boletales</taxon>
        <taxon>Suillineae</taxon>
        <taxon>Suillaceae</taxon>
        <taxon>Suillus</taxon>
    </lineage>
</organism>
<dbReference type="EMBL" id="JABBWM010000043">
    <property type="protein sequence ID" value="KAG2103718.1"/>
    <property type="molecule type" value="Genomic_DNA"/>
</dbReference>
<dbReference type="RefSeq" id="XP_041290615.1">
    <property type="nucleotide sequence ID" value="XM_041433885.1"/>
</dbReference>
<evidence type="ECO:0000256" key="1">
    <source>
        <dbReference type="SAM" id="MobiDB-lite"/>
    </source>
</evidence>
<evidence type="ECO:0000313" key="3">
    <source>
        <dbReference type="Proteomes" id="UP000823399"/>
    </source>
</evidence>
<dbReference type="Proteomes" id="UP000823399">
    <property type="component" value="Unassembled WGS sequence"/>
</dbReference>
<name>A0A9P7F268_9AGAM</name>
<reference evidence="2" key="1">
    <citation type="journal article" date="2020" name="New Phytol.">
        <title>Comparative genomics reveals dynamic genome evolution in host specialist ectomycorrhizal fungi.</title>
        <authorList>
            <person name="Lofgren L.A."/>
            <person name="Nguyen N.H."/>
            <person name="Vilgalys R."/>
            <person name="Ruytinx J."/>
            <person name="Liao H.L."/>
            <person name="Branco S."/>
            <person name="Kuo A."/>
            <person name="LaButti K."/>
            <person name="Lipzen A."/>
            <person name="Andreopoulos W."/>
            <person name="Pangilinan J."/>
            <person name="Riley R."/>
            <person name="Hundley H."/>
            <person name="Na H."/>
            <person name="Barry K."/>
            <person name="Grigoriev I.V."/>
            <person name="Stajich J.E."/>
            <person name="Kennedy P.G."/>
        </authorList>
    </citation>
    <scope>NUCLEOTIDE SEQUENCE</scope>
    <source>
        <strain evidence="2">FC423</strain>
    </source>
</reference>
<keyword evidence="3" id="KW-1185">Reference proteome</keyword>
<feature type="region of interest" description="Disordered" evidence="1">
    <location>
        <begin position="188"/>
        <end position="209"/>
    </location>
</feature>
<protein>
    <submittedName>
        <fullName evidence="2">Uncharacterized protein</fullName>
    </submittedName>
</protein>